<dbReference type="InterPro" id="IPR019734">
    <property type="entry name" value="TPR_rpt"/>
</dbReference>
<sequence length="281" mass="29536">MCRTPALVATVLALAAGPVLAVEAPKPAKDVATATATATAPAVAAPPAAVKATPQQRAEARRLDPFARAAFWASQLEVDGRDIEAGLGVTQAMRQMGRYEEAADAAARALIIAPDNLDLLLESARAQIGRGQGFYAIEPAKKAQALAPRDWRPVSLLAVATEQAGRDDEALAYHRQALALAPNEPAVLSNMGMYYAGHGDLPRAEQMLRQAAASGRADAKVRQNLALVIGLQGRVAEAEQLVRQDLPPDQAANNVAWLKAATERAPTGQGRSWDAMRGSGS</sequence>
<dbReference type="Pfam" id="PF13176">
    <property type="entry name" value="TPR_7"/>
    <property type="match status" value="1"/>
</dbReference>
<accession>A0A2D2B2A8</accession>
<dbReference type="Pfam" id="PF13374">
    <property type="entry name" value="TPR_10"/>
    <property type="match status" value="1"/>
</dbReference>
<dbReference type="RefSeq" id="WP_099623605.1">
    <property type="nucleotide sequence ID" value="NZ_CP024201.1"/>
</dbReference>
<dbReference type="PANTHER" id="PTHR44216:SF3">
    <property type="entry name" value="PROTEIN O-MANNOSYL-TRANSFERASE TMTC2"/>
    <property type="match status" value="1"/>
</dbReference>
<feature type="signal peptide" evidence="2">
    <location>
        <begin position="1"/>
        <end position="21"/>
    </location>
</feature>
<evidence type="ECO:0000313" key="4">
    <source>
        <dbReference type="Proteomes" id="UP000228945"/>
    </source>
</evidence>
<dbReference type="OrthoDB" id="422579at2"/>
<dbReference type="Gene3D" id="1.25.40.10">
    <property type="entry name" value="Tetratricopeptide repeat domain"/>
    <property type="match status" value="1"/>
</dbReference>
<dbReference type="SMART" id="SM00028">
    <property type="entry name" value="TPR"/>
    <property type="match status" value="3"/>
</dbReference>
<dbReference type="PANTHER" id="PTHR44216">
    <property type="entry name" value="PROTEIN O-MANNOSYL-TRANSFERASE TMTC2"/>
    <property type="match status" value="1"/>
</dbReference>
<evidence type="ECO:0000256" key="1">
    <source>
        <dbReference type="PROSITE-ProRule" id="PRU00339"/>
    </source>
</evidence>
<keyword evidence="4" id="KW-1185">Reference proteome</keyword>
<keyword evidence="2" id="KW-0732">Signal</keyword>
<dbReference type="InterPro" id="IPR011990">
    <property type="entry name" value="TPR-like_helical_dom_sf"/>
</dbReference>
<keyword evidence="1" id="KW-0802">TPR repeat</keyword>
<dbReference type="KEGG" id="cmb:CSW64_19175"/>
<feature type="chain" id="PRO_5013803607" evidence="2">
    <location>
        <begin position="22"/>
        <end position="281"/>
    </location>
</feature>
<feature type="repeat" description="TPR" evidence="1">
    <location>
        <begin position="83"/>
        <end position="116"/>
    </location>
</feature>
<dbReference type="EMBL" id="CP024201">
    <property type="protein sequence ID" value="ATQ44357.1"/>
    <property type="molecule type" value="Genomic_DNA"/>
</dbReference>
<name>A0A2D2B2A8_9CAUL</name>
<protein>
    <submittedName>
        <fullName evidence="3">Pilus assembly protein TadD</fullName>
    </submittedName>
</protein>
<reference evidence="3 4" key="1">
    <citation type="submission" date="2017-10" db="EMBL/GenBank/DDBJ databases">
        <title>Genome sequence of Caulobacter mirabilis FWC38.</title>
        <authorList>
            <person name="Fiebig A."/>
            <person name="Crosson S."/>
        </authorList>
    </citation>
    <scope>NUCLEOTIDE SEQUENCE [LARGE SCALE GENOMIC DNA]</scope>
    <source>
        <strain evidence="3 4">FWC 38</strain>
    </source>
</reference>
<evidence type="ECO:0000313" key="3">
    <source>
        <dbReference type="EMBL" id="ATQ44357.1"/>
    </source>
</evidence>
<dbReference type="PIRSF" id="PIRSF035836">
    <property type="entry name" value="UCP035836"/>
    <property type="match status" value="1"/>
</dbReference>
<gene>
    <name evidence="3" type="ORF">CSW64_19175</name>
</gene>
<organism evidence="3 4">
    <name type="scientific">Caulobacter mirabilis</name>
    <dbReference type="NCBI Taxonomy" id="69666"/>
    <lineage>
        <taxon>Bacteria</taxon>
        <taxon>Pseudomonadati</taxon>
        <taxon>Pseudomonadota</taxon>
        <taxon>Alphaproteobacteria</taxon>
        <taxon>Caulobacterales</taxon>
        <taxon>Caulobacteraceae</taxon>
        <taxon>Caulobacter</taxon>
    </lineage>
</organism>
<dbReference type="PROSITE" id="PS50005">
    <property type="entry name" value="TPR"/>
    <property type="match status" value="1"/>
</dbReference>
<dbReference type="Proteomes" id="UP000228945">
    <property type="component" value="Chromosome"/>
</dbReference>
<dbReference type="InterPro" id="IPR014596">
    <property type="entry name" value="UCP035836"/>
</dbReference>
<evidence type="ECO:0000256" key="2">
    <source>
        <dbReference type="SAM" id="SignalP"/>
    </source>
</evidence>
<dbReference type="InterPro" id="IPR052384">
    <property type="entry name" value="TMTC_O-mannosyltransferase"/>
</dbReference>
<proteinExistence type="predicted"/>
<dbReference type="AlphaFoldDB" id="A0A2D2B2A8"/>
<dbReference type="SUPFAM" id="SSF48452">
    <property type="entry name" value="TPR-like"/>
    <property type="match status" value="1"/>
</dbReference>